<comment type="caution">
    <text evidence="2">The sequence shown here is derived from an EMBL/GenBank/DDBJ whole genome shotgun (WGS) entry which is preliminary data.</text>
</comment>
<protein>
    <recommendedName>
        <fullName evidence="4">GAP family protein</fullName>
    </recommendedName>
</protein>
<feature type="transmembrane region" description="Helical" evidence="1">
    <location>
        <begin position="150"/>
        <end position="174"/>
    </location>
</feature>
<keyword evidence="3" id="KW-1185">Reference proteome</keyword>
<keyword evidence="1" id="KW-0812">Transmembrane</keyword>
<organism evidence="2 3">
    <name type="scientific">Streptomyces nymphaeiformis</name>
    <dbReference type="NCBI Taxonomy" id="2663842"/>
    <lineage>
        <taxon>Bacteria</taxon>
        <taxon>Bacillati</taxon>
        <taxon>Actinomycetota</taxon>
        <taxon>Actinomycetes</taxon>
        <taxon>Kitasatosporales</taxon>
        <taxon>Streptomycetaceae</taxon>
        <taxon>Streptomyces</taxon>
    </lineage>
</organism>
<feature type="transmembrane region" description="Helical" evidence="1">
    <location>
        <begin position="74"/>
        <end position="93"/>
    </location>
</feature>
<evidence type="ECO:0000256" key="1">
    <source>
        <dbReference type="SAM" id="Phobius"/>
    </source>
</evidence>
<evidence type="ECO:0008006" key="4">
    <source>
        <dbReference type="Google" id="ProtNLM"/>
    </source>
</evidence>
<accession>A0A7W7U7G4</accession>
<dbReference type="Proteomes" id="UP000582643">
    <property type="component" value="Unassembled WGS sequence"/>
</dbReference>
<feature type="transmembrane region" description="Helical" evidence="1">
    <location>
        <begin position="114"/>
        <end position="138"/>
    </location>
</feature>
<dbReference type="Pfam" id="PF11139">
    <property type="entry name" value="SfLAP"/>
    <property type="match status" value="1"/>
</dbReference>
<feature type="transmembrane region" description="Helical" evidence="1">
    <location>
        <begin position="6"/>
        <end position="30"/>
    </location>
</feature>
<gene>
    <name evidence="2" type="ORF">GGE06_006998</name>
</gene>
<proteinExistence type="predicted"/>
<keyword evidence="1" id="KW-0472">Membrane</keyword>
<evidence type="ECO:0000313" key="3">
    <source>
        <dbReference type="Proteomes" id="UP000582643"/>
    </source>
</evidence>
<sequence>MTGPMVLDLVVIGTAITLGPLHNSAFILLLSSRRGVRQGLAFLLSWLANLITVIAVVVLLTGGQPPARHSAPSTAAIVVKLAIGLALVLYGAYRRRRPPRPHGPPRWAARIDNASPVTAAGLAWLLQPWGLVGAGAATAVDANLSTLADWLALTGYCLLATLSLIVMETYAVWAPTAANARLNALRNWLGQHQEQLIVTLALVAGLWLTARSIYELVV</sequence>
<feature type="transmembrane region" description="Helical" evidence="1">
    <location>
        <begin position="42"/>
        <end position="62"/>
    </location>
</feature>
<name>A0A7W7U7G4_9ACTN</name>
<dbReference type="InterPro" id="IPR021315">
    <property type="entry name" value="Gap/Sap"/>
</dbReference>
<reference evidence="2 3" key="1">
    <citation type="submission" date="2020-08" db="EMBL/GenBank/DDBJ databases">
        <title>Genomic Encyclopedia of Type Strains, Phase III (KMG-III): the genomes of soil and plant-associated and newly described type strains.</title>
        <authorList>
            <person name="Whitman W."/>
        </authorList>
    </citation>
    <scope>NUCLEOTIDE SEQUENCE [LARGE SCALE GENOMIC DNA]</scope>
    <source>
        <strain evidence="2 3">SFB5A</strain>
    </source>
</reference>
<keyword evidence="1" id="KW-1133">Transmembrane helix</keyword>
<dbReference type="AlphaFoldDB" id="A0A7W7U7G4"/>
<evidence type="ECO:0000313" key="2">
    <source>
        <dbReference type="EMBL" id="MBB4986036.1"/>
    </source>
</evidence>
<dbReference type="EMBL" id="JACHJY010000011">
    <property type="protein sequence ID" value="MBB4986036.1"/>
    <property type="molecule type" value="Genomic_DNA"/>
</dbReference>